<dbReference type="InterPro" id="IPR035069">
    <property type="entry name" value="TTHA1013/TTHA0281-like"/>
</dbReference>
<accession>A0A5Q4VI23</accession>
<dbReference type="PANTHER" id="PTHR34504">
    <property type="entry name" value="ANTITOXIN HICB"/>
    <property type="match status" value="1"/>
</dbReference>
<dbReference type="PANTHER" id="PTHR34504:SF2">
    <property type="entry name" value="UPF0150 PROTEIN SSL0259"/>
    <property type="match status" value="1"/>
</dbReference>
<dbReference type="EMBL" id="VDMB01000002">
    <property type="protein sequence ID" value="TYT75830.1"/>
    <property type="molecule type" value="Genomic_DNA"/>
</dbReference>
<feature type="domain" description="HicB-like antitoxin of toxin-antitoxin system" evidence="1">
    <location>
        <begin position="7"/>
        <end position="122"/>
    </location>
</feature>
<dbReference type="OrthoDB" id="9807959at2"/>
<sequence length="137" mass="15135">MASFYGVIHKTEDSDYGLSFPDLPGCITAGSSLEELEVMAKEALTLHLEGMAEDCETIPEPSNYKTIARKHEHDFDFFGITLITIATVQKRTRVNISLAEQDLILIDTAATKLGIDRSAFLVMAGKKIALEKSITHY</sequence>
<comment type="caution">
    <text evidence="2">The sequence shown here is derived from an EMBL/GenBank/DDBJ whole genome shotgun (WGS) entry which is preliminary data.</text>
</comment>
<gene>
    <name evidence="2" type="ORF">FIM25_02690</name>
</gene>
<evidence type="ECO:0000259" key="1">
    <source>
        <dbReference type="Pfam" id="PF15919"/>
    </source>
</evidence>
<proteinExistence type="predicted"/>
<organism evidence="2 3">
    <name type="scientific">Desulfobotulus mexicanus</name>
    <dbReference type="NCBI Taxonomy" id="2586642"/>
    <lineage>
        <taxon>Bacteria</taxon>
        <taxon>Pseudomonadati</taxon>
        <taxon>Thermodesulfobacteriota</taxon>
        <taxon>Desulfobacteria</taxon>
        <taxon>Desulfobacterales</taxon>
        <taxon>Desulfobacteraceae</taxon>
        <taxon>Desulfobotulus</taxon>
    </lineage>
</organism>
<dbReference type="Proteomes" id="UP000321899">
    <property type="component" value="Unassembled WGS sequence"/>
</dbReference>
<dbReference type="InterPro" id="IPR031807">
    <property type="entry name" value="HicB-like"/>
</dbReference>
<reference evidence="2 3" key="1">
    <citation type="submission" date="2019-06" db="EMBL/GenBank/DDBJ databases">
        <title>Desulfobotulus mexicanus sp. nov., a novel sulfate-reducing bacterium isolated from the sediment of an alkaline crater lake in Mexico.</title>
        <authorList>
            <person name="Hirschler-Rea A."/>
        </authorList>
    </citation>
    <scope>NUCLEOTIDE SEQUENCE [LARGE SCALE GENOMIC DNA]</scope>
    <source>
        <strain evidence="2 3">PAR22N</strain>
    </source>
</reference>
<dbReference type="Gene3D" id="3.30.160.250">
    <property type="match status" value="1"/>
</dbReference>
<dbReference type="SUPFAM" id="SSF143100">
    <property type="entry name" value="TTHA1013/TTHA0281-like"/>
    <property type="match status" value="1"/>
</dbReference>
<keyword evidence="3" id="KW-1185">Reference proteome</keyword>
<dbReference type="Pfam" id="PF15919">
    <property type="entry name" value="HicB_lk_antitox"/>
    <property type="match status" value="1"/>
</dbReference>
<dbReference type="RefSeq" id="WP_139446028.1">
    <property type="nucleotide sequence ID" value="NZ_VDMB01000002.1"/>
</dbReference>
<evidence type="ECO:0000313" key="3">
    <source>
        <dbReference type="Proteomes" id="UP000321899"/>
    </source>
</evidence>
<evidence type="ECO:0000313" key="2">
    <source>
        <dbReference type="EMBL" id="TYT75830.1"/>
    </source>
</evidence>
<dbReference type="InterPro" id="IPR051404">
    <property type="entry name" value="TA_system_antitoxin"/>
</dbReference>
<protein>
    <submittedName>
        <fullName evidence="2">CopG family transcriptional regulator</fullName>
    </submittedName>
</protein>
<dbReference type="AlphaFoldDB" id="A0A5Q4VI23"/>
<name>A0A5Q4VI23_9BACT</name>